<comment type="caution">
    <text evidence="3">The sequence shown here is derived from an EMBL/GenBank/DDBJ whole genome shotgun (WGS) entry which is preliminary data.</text>
</comment>
<accession>A0ABP8VM16</accession>
<evidence type="ECO:0000256" key="1">
    <source>
        <dbReference type="ARBA" id="ARBA00007689"/>
    </source>
</evidence>
<dbReference type="InterPro" id="IPR005545">
    <property type="entry name" value="YCII"/>
</dbReference>
<gene>
    <name evidence="3" type="ORF">GCM10023225_36210</name>
</gene>
<dbReference type="SUPFAM" id="SSF54909">
    <property type="entry name" value="Dimeric alpha+beta barrel"/>
    <property type="match status" value="1"/>
</dbReference>
<protein>
    <recommendedName>
        <fullName evidence="2">YCII-related domain-containing protein</fullName>
    </recommendedName>
</protein>
<dbReference type="Pfam" id="PF03795">
    <property type="entry name" value="YCII"/>
    <property type="match status" value="1"/>
</dbReference>
<proteinExistence type="inferred from homology"/>
<sequence length="92" mass="9962">MPHFVATYAYTDDTAARDATRPEHRRYLASLGERLVLSGPTDADGAVLVFEAGSAAEVEEILDADPFTRDGIVAARTLVGWNPVLGRLHPQL</sequence>
<dbReference type="Gene3D" id="3.30.70.1060">
    <property type="entry name" value="Dimeric alpha+beta barrel"/>
    <property type="match status" value="1"/>
</dbReference>
<evidence type="ECO:0000313" key="4">
    <source>
        <dbReference type="Proteomes" id="UP001501195"/>
    </source>
</evidence>
<dbReference type="Proteomes" id="UP001501195">
    <property type="component" value="Unassembled WGS sequence"/>
</dbReference>
<organism evidence="3 4">
    <name type="scientific">Kineococcus glutinatus</name>
    <dbReference type="NCBI Taxonomy" id="1070872"/>
    <lineage>
        <taxon>Bacteria</taxon>
        <taxon>Bacillati</taxon>
        <taxon>Actinomycetota</taxon>
        <taxon>Actinomycetes</taxon>
        <taxon>Kineosporiales</taxon>
        <taxon>Kineosporiaceae</taxon>
        <taxon>Kineococcus</taxon>
    </lineage>
</organism>
<dbReference type="PANTHER" id="PTHR37828">
    <property type="entry name" value="GSR2449 PROTEIN"/>
    <property type="match status" value="1"/>
</dbReference>
<dbReference type="RefSeq" id="WP_345714382.1">
    <property type="nucleotide sequence ID" value="NZ_BAABIL010000921.1"/>
</dbReference>
<dbReference type="InterPro" id="IPR011008">
    <property type="entry name" value="Dimeric_a/b-barrel"/>
</dbReference>
<evidence type="ECO:0000313" key="3">
    <source>
        <dbReference type="EMBL" id="GAA4667394.1"/>
    </source>
</evidence>
<comment type="similarity">
    <text evidence="1">Belongs to the YciI family.</text>
</comment>
<reference evidence="4" key="1">
    <citation type="journal article" date="2019" name="Int. J. Syst. Evol. Microbiol.">
        <title>The Global Catalogue of Microorganisms (GCM) 10K type strain sequencing project: providing services to taxonomists for standard genome sequencing and annotation.</title>
        <authorList>
            <consortium name="The Broad Institute Genomics Platform"/>
            <consortium name="The Broad Institute Genome Sequencing Center for Infectious Disease"/>
            <person name="Wu L."/>
            <person name="Ma J."/>
        </authorList>
    </citation>
    <scope>NUCLEOTIDE SEQUENCE [LARGE SCALE GENOMIC DNA]</scope>
    <source>
        <strain evidence="4">JCM 18126</strain>
    </source>
</reference>
<dbReference type="EMBL" id="BAABIL010000921">
    <property type="protein sequence ID" value="GAA4667394.1"/>
    <property type="molecule type" value="Genomic_DNA"/>
</dbReference>
<dbReference type="PANTHER" id="PTHR37828:SF1">
    <property type="entry name" value="YCII-RELATED DOMAIN-CONTAINING PROTEIN"/>
    <property type="match status" value="1"/>
</dbReference>
<evidence type="ECO:0000259" key="2">
    <source>
        <dbReference type="Pfam" id="PF03795"/>
    </source>
</evidence>
<keyword evidence="4" id="KW-1185">Reference proteome</keyword>
<feature type="domain" description="YCII-related" evidence="2">
    <location>
        <begin position="5"/>
        <end position="82"/>
    </location>
</feature>
<name>A0ABP8VM16_9ACTN</name>